<evidence type="ECO:0000313" key="1">
    <source>
        <dbReference type="EMBL" id="KAJ9578305.1"/>
    </source>
</evidence>
<dbReference type="Proteomes" id="UP001233999">
    <property type="component" value="Unassembled WGS sequence"/>
</dbReference>
<protein>
    <submittedName>
        <fullName evidence="1">Uncharacterized protein</fullName>
    </submittedName>
</protein>
<organism evidence="1 2">
    <name type="scientific">Diploptera punctata</name>
    <name type="common">Pacific beetle cockroach</name>
    <dbReference type="NCBI Taxonomy" id="6984"/>
    <lineage>
        <taxon>Eukaryota</taxon>
        <taxon>Metazoa</taxon>
        <taxon>Ecdysozoa</taxon>
        <taxon>Arthropoda</taxon>
        <taxon>Hexapoda</taxon>
        <taxon>Insecta</taxon>
        <taxon>Pterygota</taxon>
        <taxon>Neoptera</taxon>
        <taxon>Polyneoptera</taxon>
        <taxon>Dictyoptera</taxon>
        <taxon>Blattodea</taxon>
        <taxon>Blaberoidea</taxon>
        <taxon>Blaberidae</taxon>
        <taxon>Diplopterinae</taxon>
        <taxon>Diploptera</taxon>
    </lineage>
</organism>
<dbReference type="EMBL" id="JASPKZ010008890">
    <property type="protein sequence ID" value="KAJ9578305.1"/>
    <property type="molecule type" value="Genomic_DNA"/>
</dbReference>
<accession>A0AAD8E5R8</accession>
<dbReference type="AlphaFoldDB" id="A0AAD8E5R8"/>
<reference evidence="1" key="2">
    <citation type="submission" date="2023-05" db="EMBL/GenBank/DDBJ databases">
        <authorList>
            <person name="Fouks B."/>
        </authorList>
    </citation>
    <scope>NUCLEOTIDE SEQUENCE</scope>
    <source>
        <strain evidence="1">Stay&amp;Tobe</strain>
        <tissue evidence="1">Testes</tissue>
    </source>
</reference>
<reference evidence="1" key="1">
    <citation type="journal article" date="2023" name="IScience">
        <title>Live-bearing cockroach genome reveals convergent evolutionary mechanisms linked to viviparity in insects and beyond.</title>
        <authorList>
            <person name="Fouks B."/>
            <person name="Harrison M.C."/>
            <person name="Mikhailova A.A."/>
            <person name="Marchal E."/>
            <person name="English S."/>
            <person name="Carruthers M."/>
            <person name="Jennings E.C."/>
            <person name="Chiamaka E.L."/>
            <person name="Frigard R.A."/>
            <person name="Pippel M."/>
            <person name="Attardo G.M."/>
            <person name="Benoit J.B."/>
            <person name="Bornberg-Bauer E."/>
            <person name="Tobe S.S."/>
        </authorList>
    </citation>
    <scope>NUCLEOTIDE SEQUENCE</scope>
    <source>
        <strain evidence="1">Stay&amp;Tobe</strain>
    </source>
</reference>
<comment type="caution">
    <text evidence="1">The sequence shown here is derived from an EMBL/GenBank/DDBJ whole genome shotgun (WGS) entry which is preliminary data.</text>
</comment>
<proteinExistence type="predicted"/>
<feature type="non-terminal residue" evidence="1">
    <location>
        <position position="1"/>
    </location>
</feature>
<sequence>TLQNYRARNYLVGLIVFPPYPYKYLVKKNRQHCFFGCFCSSTNAVADELNKIIIAF</sequence>
<keyword evidence="2" id="KW-1185">Reference proteome</keyword>
<feature type="non-terminal residue" evidence="1">
    <location>
        <position position="56"/>
    </location>
</feature>
<gene>
    <name evidence="1" type="ORF">L9F63_005471</name>
</gene>
<evidence type="ECO:0000313" key="2">
    <source>
        <dbReference type="Proteomes" id="UP001233999"/>
    </source>
</evidence>
<name>A0AAD8E5R8_DIPPU</name>